<reference evidence="1 2" key="1">
    <citation type="journal article" date="2018" name="Science">
        <title>The opium poppy genome and morphinan production.</title>
        <authorList>
            <person name="Guo L."/>
            <person name="Winzer T."/>
            <person name="Yang X."/>
            <person name="Li Y."/>
            <person name="Ning Z."/>
            <person name="He Z."/>
            <person name="Teodor R."/>
            <person name="Lu Y."/>
            <person name="Bowser T.A."/>
            <person name="Graham I.A."/>
            <person name="Ye K."/>
        </authorList>
    </citation>
    <scope>NUCLEOTIDE SEQUENCE [LARGE SCALE GENOMIC DNA]</scope>
    <source>
        <strain evidence="2">cv. HN1</strain>
        <tissue evidence="1">Leaves</tissue>
    </source>
</reference>
<protein>
    <submittedName>
        <fullName evidence="1">Uncharacterized protein</fullName>
    </submittedName>
</protein>
<dbReference type="AlphaFoldDB" id="A0A4Y7IR89"/>
<keyword evidence="2" id="KW-1185">Reference proteome</keyword>
<sequence length="84" mass="9467">MIYESVRVLSKISYGETLISIKEKISLFKTYSHWISCLQLDDSIQSRSGDGSQMMVNYLSFIQSCLGTSHRKSLPFAGDVIGRN</sequence>
<dbReference type="Proteomes" id="UP000316621">
    <property type="component" value="Chromosome 2"/>
</dbReference>
<organism evidence="1 2">
    <name type="scientific">Papaver somniferum</name>
    <name type="common">Opium poppy</name>
    <dbReference type="NCBI Taxonomy" id="3469"/>
    <lineage>
        <taxon>Eukaryota</taxon>
        <taxon>Viridiplantae</taxon>
        <taxon>Streptophyta</taxon>
        <taxon>Embryophyta</taxon>
        <taxon>Tracheophyta</taxon>
        <taxon>Spermatophyta</taxon>
        <taxon>Magnoliopsida</taxon>
        <taxon>Ranunculales</taxon>
        <taxon>Papaveraceae</taxon>
        <taxon>Papaveroideae</taxon>
        <taxon>Papaver</taxon>
    </lineage>
</organism>
<proteinExistence type="predicted"/>
<dbReference type="Gramene" id="RZC49999">
    <property type="protein sequence ID" value="RZC49999"/>
    <property type="gene ID" value="C5167_018421"/>
</dbReference>
<name>A0A4Y7IR89_PAPSO</name>
<evidence type="ECO:0000313" key="2">
    <source>
        <dbReference type="Proteomes" id="UP000316621"/>
    </source>
</evidence>
<evidence type="ECO:0000313" key="1">
    <source>
        <dbReference type="EMBL" id="RZC49999.1"/>
    </source>
</evidence>
<gene>
    <name evidence="1" type="ORF">C5167_018421</name>
</gene>
<dbReference type="EMBL" id="CM010716">
    <property type="protein sequence ID" value="RZC49999.1"/>
    <property type="molecule type" value="Genomic_DNA"/>
</dbReference>
<accession>A0A4Y7IR89</accession>